<dbReference type="AlphaFoldDB" id="A0A2P5WKE9"/>
<evidence type="ECO:0000313" key="3">
    <source>
        <dbReference type="Proteomes" id="UP000239757"/>
    </source>
</evidence>
<proteinExistence type="predicted"/>
<dbReference type="EMBL" id="KZ667289">
    <property type="protein sequence ID" value="PPR91558.1"/>
    <property type="molecule type" value="Genomic_DNA"/>
</dbReference>
<organism evidence="2 3">
    <name type="scientific">Gossypium barbadense</name>
    <name type="common">Sea Island cotton</name>
    <name type="synonym">Hibiscus barbadensis</name>
    <dbReference type="NCBI Taxonomy" id="3634"/>
    <lineage>
        <taxon>Eukaryota</taxon>
        <taxon>Viridiplantae</taxon>
        <taxon>Streptophyta</taxon>
        <taxon>Embryophyta</taxon>
        <taxon>Tracheophyta</taxon>
        <taxon>Spermatophyta</taxon>
        <taxon>Magnoliopsida</taxon>
        <taxon>eudicotyledons</taxon>
        <taxon>Gunneridae</taxon>
        <taxon>Pentapetalae</taxon>
        <taxon>rosids</taxon>
        <taxon>malvids</taxon>
        <taxon>Malvales</taxon>
        <taxon>Malvaceae</taxon>
        <taxon>Malvoideae</taxon>
        <taxon>Gossypium</taxon>
    </lineage>
</organism>
<dbReference type="Proteomes" id="UP000239757">
    <property type="component" value="Unassembled WGS sequence"/>
</dbReference>
<protein>
    <submittedName>
        <fullName evidence="2">Uncharacterized protein</fullName>
    </submittedName>
</protein>
<accession>A0A2P5WKE9</accession>
<feature type="region of interest" description="Disordered" evidence="1">
    <location>
        <begin position="1"/>
        <end position="25"/>
    </location>
</feature>
<sequence>MTSHELSRERKELVGRREGRRGEEVRREYDAKVRWRAGVWNEEQRGLLEGCRSMDEERGVERERGWIRELRRGSVKDVMWVSDVIDCGRAGGGGWRGSKKEFGSEMRVDNIGGVWTRREPIGLGGERSNTCAVRLCGWTRSKRGKESTL</sequence>
<gene>
    <name evidence="2" type="ORF">GOBAR_AA29127</name>
</gene>
<evidence type="ECO:0000313" key="2">
    <source>
        <dbReference type="EMBL" id="PPR91558.1"/>
    </source>
</evidence>
<evidence type="ECO:0000256" key="1">
    <source>
        <dbReference type="SAM" id="MobiDB-lite"/>
    </source>
</evidence>
<reference evidence="2 3" key="1">
    <citation type="submission" date="2015-01" db="EMBL/GenBank/DDBJ databases">
        <title>Genome of allotetraploid Gossypium barbadense reveals genomic plasticity and fiber elongation in cotton evolution.</title>
        <authorList>
            <person name="Chen X."/>
            <person name="Liu X."/>
            <person name="Zhao B."/>
            <person name="Zheng H."/>
            <person name="Hu Y."/>
            <person name="Lu G."/>
            <person name="Yang C."/>
            <person name="Chen J."/>
            <person name="Shan C."/>
            <person name="Zhang L."/>
            <person name="Zhou Y."/>
            <person name="Wang L."/>
            <person name="Guo W."/>
            <person name="Bai Y."/>
            <person name="Ruan J."/>
            <person name="Shangguan X."/>
            <person name="Mao Y."/>
            <person name="Jiang J."/>
            <person name="Zhu Y."/>
            <person name="Lei J."/>
            <person name="Kang H."/>
            <person name="Chen S."/>
            <person name="He X."/>
            <person name="Wang R."/>
            <person name="Wang Y."/>
            <person name="Chen J."/>
            <person name="Wang L."/>
            <person name="Yu S."/>
            <person name="Wang B."/>
            <person name="Wei J."/>
            <person name="Song S."/>
            <person name="Lu X."/>
            <person name="Gao Z."/>
            <person name="Gu W."/>
            <person name="Deng X."/>
            <person name="Ma D."/>
            <person name="Wang S."/>
            <person name="Liang W."/>
            <person name="Fang L."/>
            <person name="Cai C."/>
            <person name="Zhu X."/>
            <person name="Zhou B."/>
            <person name="Zhang Y."/>
            <person name="Chen Z."/>
            <person name="Xu S."/>
            <person name="Zhu R."/>
            <person name="Wang S."/>
            <person name="Zhang T."/>
            <person name="Zhao G."/>
        </authorList>
    </citation>
    <scope>NUCLEOTIDE SEQUENCE [LARGE SCALE GENOMIC DNA]</scope>
    <source>
        <strain evidence="3">cv. Xinhai21</strain>
        <tissue evidence="2">Leaf</tissue>
    </source>
</reference>
<name>A0A2P5WKE9_GOSBA</name>